<accession>A0A023FG78</accession>
<dbReference type="SMART" id="SM00674">
    <property type="entry name" value="CENPB"/>
    <property type="match status" value="1"/>
</dbReference>
<feature type="signal peptide" evidence="3">
    <location>
        <begin position="1"/>
        <end position="21"/>
    </location>
</feature>
<feature type="domain" description="HTH CENPB-type" evidence="4">
    <location>
        <begin position="93"/>
        <end position="166"/>
    </location>
</feature>
<name>A0A023FG78_AMBCJ</name>
<dbReference type="PANTHER" id="PTHR19303:SF74">
    <property type="entry name" value="POGO TRANSPOSABLE ELEMENT WITH KRAB DOMAIN"/>
    <property type="match status" value="1"/>
</dbReference>
<dbReference type="SUPFAM" id="SSF46689">
    <property type="entry name" value="Homeodomain-like"/>
    <property type="match status" value="1"/>
</dbReference>
<reference evidence="5" key="1">
    <citation type="submission" date="2014-03" db="EMBL/GenBank/DDBJ databases">
        <title>The sialotranscriptome of Amblyomma triste, Amblyomma parvum and Amblyomma cajennense ticks, uncovered by 454-based RNA-seq.</title>
        <authorList>
            <person name="Garcia G.R."/>
            <person name="Gardinassi L.G."/>
            <person name="Ribeiro J.M."/>
            <person name="Anatriello E."/>
            <person name="Ferreira B.R."/>
            <person name="Moreira H.N."/>
            <person name="Mafra C."/>
            <person name="Olegario M.M."/>
            <person name="Szabo P.J."/>
            <person name="Miranda-Santos I.K."/>
            <person name="Maruyama S.R."/>
        </authorList>
    </citation>
    <scope>NUCLEOTIDE SEQUENCE</scope>
    <source>
        <strain evidence="5">Uberlandia</strain>
        <tissue evidence="5">Salivary glands</tissue>
    </source>
</reference>
<keyword evidence="2" id="KW-0238">DNA-binding</keyword>
<dbReference type="EMBL" id="GBBK01004498">
    <property type="protein sequence ID" value="JAC19984.1"/>
    <property type="molecule type" value="mRNA"/>
</dbReference>
<evidence type="ECO:0000256" key="1">
    <source>
        <dbReference type="ARBA" id="ARBA00004123"/>
    </source>
</evidence>
<protein>
    <submittedName>
        <fullName evidence="5">Putative pogo ele1 orf1-h 1e-40-j 4</fullName>
    </submittedName>
</protein>
<dbReference type="GO" id="GO:0005634">
    <property type="term" value="C:nucleus"/>
    <property type="evidence" value="ECO:0007669"/>
    <property type="project" value="UniProtKB-SubCell"/>
</dbReference>
<comment type="subcellular location">
    <subcellularLocation>
        <location evidence="1">Nucleus</location>
    </subcellularLocation>
</comment>
<sequence length="443" mass="49808">MSTGCHFGLVLFSCGGVSTFAAVKFSCVVFITNTMAPNRRCHYSAAFKRKVILAAEQSSNLQAGRDFGVDEKNVRRWRGQRKEIFACAATRTAFTGPKKGRHPEVEVALAEFVKTQRSAALPVTTEVLQAKARELARERGVPRELFKASRGWLQKFMKRFGFSLRRHTSICQKLPGDFEEKLISFQRFVIRKRMEHGYAVGQMGNADQTPVWFDMPVACAVNEKGAKEVKVRSAGYEKQRMTVMLACTADGHKLPAYIIFKRKTLPAREVFPRNVIVRANENGWMASDMVEEWIRMVWQRRPGALLAKRSLLVLDSYRGHLTDGVKAALSEAGTDVAIIPGSMTGQLQPLDVCLNKPFKDRLRKYYVDWLSEERHELTPTGRIKRASLGVVATWIAAAWDDIPESLVARSFRKCCISNALDGSEDSALFEEASDKEVSDDDDE</sequence>
<dbReference type="PROSITE" id="PS51253">
    <property type="entry name" value="HTH_CENPB"/>
    <property type="match status" value="1"/>
</dbReference>
<dbReference type="Gene3D" id="1.10.10.60">
    <property type="entry name" value="Homeodomain-like"/>
    <property type="match status" value="1"/>
</dbReference>
<dbReference type="InterPro" id="IPR050863">
    <property type="entry name" value="CenT-Element_Derived"/>
</dbReference>
<dbReference type="InterPro" id="IPR006600">
    <property type="entry name" value="HTH_CenpB_DNA-bd_dom"/>
</dbReference>
<proteinExistence type="evidence at transcript level"/>
<dbReference type="GO" id="GO:0003677">
    <property type="term" value="F:DNA binding"/>
    <property type="evidence" value="ECO:0007669"/>
    <property type="project" value="UniProtKB-KW"/>
</dbReference>
<dbReference type="InterPro" id="IPR004875">
    <property type="entry name" value="DDE_SF_endonuclease_dom"/>
</dbReference>
<dbReference type="AlphaFoldDB" id="A0A023FG78"/>
<dbReference type="Pfam" id="PF03184">
    <property type="entry name" value="DDE_1"/>
    <property type="match status" value="1"/>
</dbReference>
<evidence type="ECO:0000259" key="4">
    <source>
        <dbReference type="PROSITE" id="PS51253"/>
    </source>
</evidence>
<organism evidence="5">
    <name type="scientific">Amblyomma cajennense</name>
    <name type="common">Cayenne tick</name>
    <name type="synonym">Acarus cajennensis</name>
    <dbReference type="NCBI Taxonomy" id="34607"/>
    <lineage>
        <taxon>Eukaryota</taxon>
        <taxon>Metazoa</taxon>
        <taxon>Ecdysozoa</taxon>
        <taxon>Arthropoda</taxon>
        <taxon>Chelicerata</taxon>
        <taxon>Arachnida</taxon>
        <taxon>Acari</taxon>
        <taxon>Parasitiformes</taxon>
        <taxon>Ixodida</taxon>
        <taxon>Ixodoidea</taxon>
        <taxon>Ixodidae</taxon>
        <taxon>Amblyomminae</taxon>
        <taxon>Amblyomma</taxon>
    </lineage>
</organism>
<evidence type="ECO:0000256" key="3">
    <source>
        <dbReference type="SAM" id="SignalP"/>
    </source>
</evidence>
<feature type="chain" id="PRO_5001519834" evidence="3">
    <location>
        <begin position="22"/>
        <end position="443"/>
    </location>
</feature>
<dbReference type="Pfam" id="PF03221">
    <property type="entry name" value="HTH_Tnp_Tc5"/>
    <property type="match status" value="1"/>
</dbReference>
<evidence type="ECO:0000256" key="2">
    <source>
        <dbReference type="ARBA" id="ARBA00023125"/>
    </source>
</evidence>
<evidence type="ECO:0000313" key="5">
    <source>
        <dbReference type="EMBL" id="JAC19984.1"/>
    </source>
</evidence>
<dbReference type="PANTHER" id="PTHR19303">
    <property type="entry name" value="TRANSPOSON"/>
    <property type="match status" value="1"/>
</dbReference>
<keyword evidence="3" id="KW-0732">Signal</keyword>
<dbReference type="InterPro" id="IPR009057">
    <property type="entry name" value="Homeodomain-like_sf"/>
</dbReference>